<dbReference type="EMBL" id="MKKK01000034">
    <property type="protein sequence ID" value="OEY94499.1"/>
    <property type="molecule type" value="Genomic_DNA"/>
</dbReference>
<dbReference type="AlphaFoldDB" id="A0A1E7R556"/>
<dbReference type="Gene3D" id="2.120.10.30">
    <property type="entry name" value="TolB, C-terminal domain"/>
    <property type="match status" value="2"/>
</dbReference>
<dbReference type="STRING" id="1262585.BJI46_03875"/>
<name>A0A1E7R556_9GAMM</name>
<dbReference type="GO" id="GO:0016158">
    <property type="term" value="F:inositol hexakisphosphate 3-phosphatase activity"/>
    <property type="evidence" value="ECO:0007669"/>
    <property type="project" value="InterPro"/>
</dbReference>
<accession>A0A1E7R556</accession>
<keyword evidence="3" id="KW-1185">Reference proteome</keyword>
<dbReference type="InterPro" id="IPR003431">
    <property type="entry name" value="B-propeller_Phytase"/>
</dbReference>
<dbReference type="OrthoDB" id="8696437at2"/>
<feature type="domain" description="BPP" evidence="1">
    <location>
        <begin position="305"/>
        <end position="628"/>
    </location>
</feature>
<dbReference type="InterPro" id="IPR011042">
    <property type="entry name" value="6-blade_b-propeller_TolB-like"/>
</dbReference>
<dbReference type="Pfam" id="PF02333">
    <property type="entry name" value="Phytase"/>
    <property type="match status" value="1"/>
</dbReference>
<dbReference type="Proteomes" id="UP000185895">
    <property type="component" value="Unassembled WGS sequence"/>
</dbReference>
<evidence type="ECO:0000313" key="3">
    <source>
        <dbReference type="Proteomes" id="UP000185895"/>
    </source>
</evidence>
<dbReference type="PROSITE" id="PS51662">
    <property type="entry name" value="BP_PHYTASE"/>
    <property type="match status" value="2"/>
</dbReference>
<evidence type="ECO:0000313" key="2">
    <source>
        <dbReference type="EMBL" id="OEY94499.1"/>
    </source>
</evidence>
<feature type="domain" description="BPP" evidence="1">
    <location>
        <begin position="9"/>
        <end position="303"/>
    </location>
</feature>
<comment type="caution">
    <text evidence="2">The sequence shown here is derived from an EMBL/GenBank/DDBJ whole genome shotgun (WGS) entry which is preliminary data.</text>
</comment>
<sequence>MTACATQQQVTQTAAKVSTSETIAVKQLAQDEFKLENAKAINWSAWPEAVLLQTSKTQGLRILNAQQHILFQQNGHFSSFDSRANAQGILLAVSDIQRQQVLLAQLDQTQKALQTTTYIPKRHFKVEDVCLYQDQQQNTFAFLVGEEGMGEQWFVAKQQQPLKQPLLVRTLSLPPQSSFCQVDDSTAQLIVNEANVGVWAYPAGTEAELTRQPIDLIKPFGSIQGSPSGLALINQQLAVLDEKASLIYRYQYLDQAWKTLTPLKLEGALQEPEQLSFSGTDDSKKLWIYDEERILTGQVNWQTKPMAKTTELPVVVADIQTQSVPSAGDAADDPAIWHNKNAPDQSRILGTDKQGGLQVYDLHGQTKQYLKVGRLNNVDIRPNFKWGKQQVDLAVATNRDHNSLHLFAIHQQTGQVSEIGQVKTSLKDIYGLCLYQDPKGEIYAIPNDQDGRFIQYHLYANGDHIEAKVIQQFAVKTQPEGCVVDDASGRIFLGEEDHAVWVKDLTSSTQAMQKVIEVGQVVHDDIEGLALYHGQNKSYLIISSQGNDSYVVVDAQAPYTVRGAFRIGLNAEQKIDAVSETDGLDVSSHYFGSKWSKGLLVVQDGRKRMPEANQNFKYVSWEKIAELLKLE</sequence>
<evidence type="ECO:0000259" key="1">
    <source>
        <dbReference type="PROSITE" id="PS51662"/>
    </source>
</evidence>
<proteinExistence type="predicted"/>
<reference evidence="2 3" key="1">
    <citation type="submission" date="2016-09" db="EMBL/GenBank/DDBJ databases">
        <authorList>
            <person name="Capua I."/>
            <person name="De Benedictis P."/>
            <person name="Joannis T."/>
            <person name="Lombin L.H."/>
            <person name="Cattoli G."/>
        </authorList>
    </citation>
    <scope>NUCLEOTIDE SEQUENCE [LARGE SCALE GENOMIC DNA]</scope>
    <source>
        <strain evidence="2 3">ANC 4671</strain>
    </source>
</reference>
<dbReference type="SUPFAM" id="SSF50956">
    <property type="entry name" value="Thermostable phytase (3-phytase)"/>
    <property type="match status" value="2"/>
</dbReference>
<organism evidence="2 3">
    <name type="scientific">Acinetobacter qingfengensis</name>
    <dbReference type="NCBI Taxonomy" id="1262585"/>
    <lineage>
        <taxon>Bacteria</taxon>
        <taxon>Pseudomonadati</taxon>
        <taxon>Pseudomonadota</taxon>
        <taxon>Gammaproteobacteria</taxon>
        <taxon>Moraxellales</taxon>
        <taxon>Moraxellaceae</taxon>
        <taxon>Acinetobacter</taxon>
    </lineage>
</organism>
<gene>
    <name evidence="2" type="ORF">BJI46_03875</name>
</gene>
<protein>
    <submittedName>
        <fullName evidence="2">3-phytase</fullName>
    </submittedName>
</protein>